<name>A0A8S3GEY5_9BILA</name>
<feature type="non-terminal residue" evidence="1">
    <location>
        <position position="1"/>
    </location>
</feature>
<dbReference type="EMBL" id="CAJOBH010266910">
    <property type="protein sequence ID" value="CAF5161727.1"/>
    <property type="molecule type" value="Genomic_DNA"/>
</dbReference>
<reference evidence="1" key="1">
    <citation type="submission" date="2021-02" db="EMBL/GenBank/DDBJ databases">
        <authorList>
            <person name="Nowell W R."/>
        </authorList>
    </citation>
    <scope>NUCLEOTIDE SEQUENCE</scope>
</reference>
<evidence type="ECO:0000313" key="2">
    <source>
        <dbReference type="Proteomes" id="UP000681967"/>
    </source>
</evidence>
<dbReference type="AlphaFoldDB" id="A0A8S3GEY5"/>
<organism evidence="1 2">
    <name type="scientific">Rotaria magnacalcarata</name>
    <dbReference type="NCBI Taxonomy" id="392030"/>
    <lineage>
        <taxon>Eukaryota</taxon>
        <taxon>Metazoa</taxon>
        <taxon>Spiralia</taxon>
        <taxon>Gnathifera</taxon>
        <taxon>Rotifera</taxon>
        <taxon>Eurotatoria</taxon>
        <taxon>Bdelloidea</taxon>
        <taxon>Philodinida</taxon>
        <taxon>Philodinidae</taxon>
        <taxon>Rotaria</taxon>
    </lineage>
</organism>
<feature type="non-terminal residue" evidence="1">
    <location>
        <position position="101"/>
    </location>
</feature>
<evidence type="ECO:0000313" key="1">
    <source>
        <dbReference type="EMBL" id="CAF5161727.1"/>
    </source>
</evidence>
<dbReference type="Proteomes" id="UP000681967">
    <property type="component" value="Unassembled WGS sequence"/>
</dbReference>
<proteinExistence type="predicted"/>
<protein>
    <submittedName>
        <fullName evidence="1">Uncharacterized protein</fullName>
    </submittedName>
</protein>
<comment type="caution">
    <text evidence="1">The sequence shown here is derived from an EMBL/GenBank/DDBJ whole genome shotgun (WGS) entry which is preliminary data.</text>
</comment>
<gene>
    <name evidence="1" type="ORF">BYL167_LOCUS74791</name>
</gene>
<sequence length="101" mass="11660">LDFHGRLLIFQLASKSRDLSRLIFTQWISQSGFELIDILRLSKISSLNENKKTDYRLTIESSLRYFLNDKNIRRIVLNNTRKAIGTNKGGLLPSDVSNYAE</sequence>
<accession>A0A8S3GEY5</accession>